<accession>A0A2J6PEC7</accession>
<name>A0A2J6PEC7_9HELO</name>
<feature type="region of interest" description="Disordered" evidence="1">
    <location>
        <begin position="1"/>
        <end position="72"/>
    </location>
</feature>
<keyword evidence="3" id="KW-1185">Reference proteome</keyword>
<evidence type="ECO:0000313" key="3">
    <source>
        <dbReference type="Proteomes" id="UP000235672"/>
    </source>
</evidence>
<dbReference type="EMBL" id="KZ613551">
    <property type="protein sequence ID" value="PMD12401.1"/>
    <property type="molecule type" value="Genomic_DNA"/>
</dbReference>
<proteinExistence type="predicted"/>
<feature type="compositionally biased region" description="Basic and acidic residues" evidence="1">
    <location>
        <begin position="1"/>
        <end position="11"/>
    </location>
</feature>
<sequence>MPLFSSRHEEPVQDAPADAPKRRSTLFGRNRDPSPSRTNSRTTTTSNHNNSTSSSSPRRSGLLHRRDEDPTIIAARERVMNAEAAERDADRALAAARVAVKEAREHIKRLEKEAAEEARLARIKQDQARSMTKRGKGLGRHEHAI</sequence>
<feature type="region of interest" description="Disordered" evidence="1">
    <location>
        <begin position="122"/>
        <end position="145"/>
    </location>
</feature>
<reference evidence="2 3" key="1">
    <citation type="submission" date="2016-05" db="EMBL/GenBank/DDBJ databases">
        <title>A degradative enzymes factory behind the ericoid mycorrhizal symbiosis.</title>
        <authorList>
            <consortium name="DOE Joint Genome Institute"/>
            <person name="Martino E."/>
            <person name="Morin E."/>
            <person name="Grelet G."/>
            <person name="Kuo A."/>
            <person name="Kohler A."/>
            <person name="Daghino S."/>
            <person name="Barry K."/>
            <person name="Choi C."/>
            <person name="Cichocki N."/>
            <person name="Clum A."/>
            <person name="Copeland A."/>
            <person name="Hainaut M."/>
            <person name="Haridas S."/>
            <person name="Labutti K."/>
            <person name="Lindquist E."/>
            <person name="Lipzen A."/>
            <person name="Khouja H.-R."/>
            <person name="Murat C."/>
            <person name="Ohm R."/>
            <person name="Olson A."/>
            <person name="Spatafora J."/>
            <person name="Veneault-Fourrey C."/>
            <person name="Henrissat B."/>
            <person name="Grigoriev I."/>
            <person name="Martin F."/>
            <person name="Perotto S."/>
        </authorList>
    </citation>
    <scope>NUCLEOTIDE SEQUENCE [LARGE SCALE GENOMIC DNA]</scope>
    <source>
        <strain evidence="2 3">UAMH 7357</strain>
    </source>
</reference>
<evidence type="ECO:0000256" key="1">
    <source>
        <dbReference type="SAM" id="MobiDB-lite"/>
    </source>
</evidence>
<evidence type="ECO:0000313" key="2">
    <source>
        <dbReference type="EMBL" id="PMD12401.1"/>
    </source>
</evidence>
<dbReference type="Proteomes" id="UP000235672">
    <property type="component" value="Unassembled WGS sequence"/>
</dbReference>
<gene>
    <name evidence="2" type="ORF">NA56DRAFT_652525</name>
</gene>
<dbReference type="AlphaFoldDB" id="A0A2J6PEC7"/>
<feature type="compositionally biased region" description="Low complexity" evidence="1">
    <location>
        <begin position="35"/>
        <end position="60"/>
    </location>
</feature>
<protein>
    <submittedName>
        <fullName evidence="2">Uncharacterized protein</fullName>
    </submittedName>
</protein>
<organism evidence="2 3">
    <name type="scientific">Hyaloscypha hepaticicola</name>
    <dbReference type="NCBI Taxonomy" id="2082293"/>
    <lineage>
        <taxon>Eukaryota</taxon>
        <taxon>Fungi</taxon>
        <taxon>Dikarya</taxon>
        <taxon>Ascomycota</taxon>
        <taxon>Pezizomycotina</taxon>
        <taxon>Leotiomycetes</taxon>
        <taxon>Helotiales</taxon>
        <taxon>Hyaloscyphaceae</taxon>
        <taxon>Hyaloscypha</taxon>
    </lineage>
</organism>